<name>A0A6J4UCH6_9BACT</name>
<dbReference type="InterPro" id="IPR036683">
    <property type="entry name" value="CO_DH_flav_C_dom_sf"/>
</dbReference>
<dbReference type="InterPro" id="IPR005107">
    <property type="entry name" value="CO_DH_flav_C"/>
</dbReference>
<proteinExistence type="predicted"/>
<sequence>MRRFDYASPATIDDALALLAGGDGAVRPLAGGTDLLTLMKADIATPERLIDIKRLAELDDAIALDADGLSIGALATLDDLEDDPLVRQLAPALAEAAAAAASPQLRNMATIGGNLLQRPRCWYFRSSLVHCWLKGGTECQARDGENALHALFDQSPCVAVHPSDLATALVALDASVRLRGPAGERSLSLGEFFAPPTDDRRTENVLAPDELILSVRIPPPADNARGTYLKAMDRKVWAFALVGVAATVARDGDRIGAARIVLGGVAQTPWRAREAEDLLVGQRPDADLFARAADAALAGAAPLADNGYKIPLARTLIRRALAAVTADGAPPA</sequence>
<dbReference type="InterPro" id="IPR016166">
    <property type="entry name" value="FAD-bd_PCMH"/>
</dbReference>
<dbReference type="PROSITE" id="PS51387">
    <property type="entry name" value="FAD_PCMH"/>
    <property type="match status" value="1"/>
</dbReference>
<dbReference type="AlphaFoldDB" id="A0A6J4UCH6"/>
<dbReference type="Gene3D" id="3.30.465.10">
    <property type="match status" value="1"/>
</dbReference>
<evidence type="ECO:0000256" key="1">
    <source>
        <dbReference type="ARBA" id="ARBA00022827"/>
    </source>
</evidence>
<dbReference type="InterPro" id="IPR016167">
    <property type="entry name" value="FAD-bd_PCMH_sub1"/>
</dbReference>
<dbReference type="InterPro" id="IPR002346">
    <property type="entry name" value="Mopterin_DH_FAD-bd"/>
</dbReference>
<dbReference type="InterPro" id="IPR016169">
    <property type="entry name" value="FAD-bd_PCMH_sub2"/>
</dbReference>
<dbReference type="SUPFAM" id="SSF56176">
    <property type="entry name" value="FAD-binding/transporter-associated domain-like"/>
    <property type="match status" value="1"/>
</dbReference>
<gene>
    <name evidence="3" type="ORF">AVDCRST_MAG49-1357</name>
</gene>
<evidence type="ECO:0000259" key="2">
    <source>
        <dbReference type="PROSITE" id="PS51387"/>
    </source>
</evidence>
<feature type="domain" description="FAD-binding PCMH-type" evidence="2">
    <location>
        <begin position="1"/>
        <end position="222"/>
    </location>
</feature>
<dbReference type="InterPro" id="IPR051312">
    <property type="entry name" value="Diverse_Substr_Oxidored"/>
</dbReference>
<dbReference type="Pfam" id="PF00941">
    <property type="entry name" value="FAD_binding_5"/>
    <property type="match status" value="1"/>
</dbReference>
<dbReference type="EMBL" id="CADCWG010000082">
    <property type="protein sequence ID" value="CAA9546194.1"/>
    <property type="molecule type" value="Genomic_DNA"/>
</dbReference>
<keyword evidence="1" id="KW-0285">Flavoprotein</keyword>
<evidence type="ECO:0000313" key="3">
    <source>
        <dbReference type="EMBL" id="CAA9546194.1"/>
    </source>
</evidence>
<protein>
    <submittedName>
        <fullName evidence="3">Periplasmic aromatic aldehyde oxidoreductase, FAD binding subunit YagS</fullName>
    </submittedName>
</protein>
<accession>A0A6J4UCH6</accession>
<dbReference type="Pfam" id="PF03450">
    <property type="entry name" value="CO_deh_flav_C"/>
    <property type="match status" value="1"/>
</dbReference>
<organism evidence="3">
    <name type="scientific">uncultured Thermomicrobiales bacterium</name>
    <dbReference type="NCBI Taxonomy" id="1645740"/>
    <lineage>
        <taxon>Bacteria</taxon>
        <taxon>Pseudomonadati</taxon>
        <taxon>Thermomicrobiota</taxon>
        <taxon>Thermomicrobia</taxon>
        <taxon>Thermomicrobiales</taxon>
        <taxon>environmental samples</taxon>
    </lineage>
</organism>
<dbReference type="GO" id="GO:0071949">
    <property type="term" value="F:FAD binding"/>
    <property type="evidence" value="ECO:0007669"/>
    <property type="project" value="InterPro"/>
</dbReference>
<dbReference type="SUPFAM" id="SSF55447">
    <property type="entry name" value="CO dehydrogenase flavoprotein C-terminal domain-like"/>
    <property type="match status" value="1"/>
</dbReference>
<dbReference type="PANTHER" id="PTHR42659">
    <property type="entry name" value="XANTHINE DEHYDROGENASE SUBUNIT C-RELATED"/>
    <property type="match status" value="1"/>
</dbReference>
<dbReference type="GO" id="GO:0016491">
    <property type="term" value="F:oxidoreductase activity"/>
    <property type="evidence" value="ECO:0007669"/>
    <property type="project" value="InterPro"/>
</dbReference>
<reference evidence="3" key="1">
    <citation type="submission" date="2020-02" db="EMBL/GenBank/DDBJ databases">
        <authorList>
            <person name="Meier V. D."/>
        </authorList>
    </citation>
    <scope>NUCLEOTIDE SEQUENCE</scope>
    <source>
        <strain evidence="3">AVDCRST_MAG49</strain>
    </source>
</reference>
<dbReference type="Gene3D" id="3.30.390.50">
    <property type="entry name" value="CO dehydrogenase flavoprotein, C-terminal domain"/>
    <property type="match status" value="1"/>
</dbReference>
<dbReference type="Gene3D" id="3.30.43.10">
    <property type="entry name" value="Uridine Diphospho-n-acetylenolpyruvylglucosamine Reductase, domain 2"/>
    <property type="match status" value="1"/>
</dbReference>
<keyword evidence="1" id="KW-0274">FAD</keyword>
<dbReference type="InterPro" id="IPR036318">
    <property type="entry name" value="FAD-bd_PCMH-like_sf"/>
</dbReference>
<dbReference type="SMART" id="SM01092">
    <property type="entry name" value="CO_deh_flav_C"/>
    <property type="match status" value="1"/>
</dbReference>
<dbReference type="PANTHER" id="PTHR42659:SF9">
    <property type="entry name" value="XANTHINE DEHYDROGENASE FAD-BINDING SUBUNIT XDHB-RELATED"/>
    <property type="match status" value="1"/>
</dbReference>